<dbReference type="AlphaFoldDB" id="A0A6C0BFN0"/>
<protein>
    <submittedName>
        <fullName evidence="1">Uncharacterized protein</fullName>
    </submittedName>
</protein>
<organism evidence="1">
    <name type="scientific">viral metagenome</name>
    <dbReference type="NCBI Taxonomy" id="1070528"/>
    <lineage>
        <taxon>unclassified sequences</taxon>
        <taxon>metagenomes</taxon>
        <taxon>organismal metagenomes</taxon>
    </lineage>
</organism>
<accession>A0A6C0BFN0</accession>
<dbReference type="EMBL" id="MN739140">
    <property type="protein sequence ID" value="QHS90554.1"/>
    <property type="molecule type" value="Genomic_DNA"/>
</dbReference>
<evidence type="ECO:0000313" key="1">
    <source>
        <dbReference type="EMBL" id="QHS90554.1"/>
    </source>
</evidence>
<sequence length="37" mass="4266">MNNLAQHFGGKPQVQIELQPRLLTTKYIIKLFKGLNI</sequence>
<name>A0A6C0BFN0_9ZZZZ</name>
<proteinExistence type="predicted"/>
<reference evidence="1" key="1">
    <citation type="journal article" date="2020" name="Nature">
        <title>Giant virus diversity and host interactions through global metagenomics.</title>
        <authorList>
            <person name="Schulz F."/>
            <person name="Roux S."/>
            <person name="Paez-Espino D."/>
            <person name="Jungbluth S."/>
            <person name="Walsh D.A."/>
            <person name="Denef V.J."/>
            <person name="McMahon K.D."/>
            <person name="Konstantinidis K.T."/>
            <person name="Eloe-Fadrosh E.A."/>
            <person name="Kyrpides N.C."/>
            <person name="Woyke T."/>
        </authorList>
    </citation>
    <scope>NUCLEOTIDE SEQUENCE</scope>
    <source>
        <strain evidence="1">GVMAG-M-3300010354-11</strain>
    </source>
</reference>